<protein>
    <submittedName>
        <fullName evidence="2">Carboxylesterase</fullName>
        <ecNumber evidence="2">3.1.1.1</ecNumber>
    </submittedName>
</protein>
<feature type="domain" description="Carboxylesterase type B" evidence="1">
    <location>
        <begin position="23"/>
        <end position="495"/>
    </location>
</feature>
<dbReference type="Pfam" id="PF00135">
    <property type="entry name" value="COesterase"/>
    <property type="match status" value="1"/>
</dbReference>
<dbReference type="Proteomes" id="UP000266895">
    <property type="component" value="Chromosome"/>
</dbReference>
<name>A0A3S4RBS8_9ACTO</name>
<dbReference type="AlphaFoldDB" id="A0A3S4RBS8"/>
<keyword evidence="3" id="KW-1185">Reference proteome</keyword>
<dbReference type="EMBL" id="LR134350">
    <property type="protein sequence ID" value="VEG29248.1"/>
    <property type="molecule type" value="Genomic_DNA"/>
</dbReference>
<evidence type="ECO:0000313" key="2">
    <source>
        <dbReference type="EMBL" id="VEG29248.1"/>
    </source>
</evidence>
<dbReference type="GO" id="GO:0106435">
    <property type="term" value="F:carboxylesterase activity"/>
    <property type="evidence" value="ECO:0007669"/>
    <property type="project" value="UniProtKB-EC"/>
</dbReference>
<evidence type="ECO:0000259" key="1">
    <source>
        <dbReference type="Pfam" id="PF00135"/>
    </source>
</evidence>
<dbReference type="KEGG" id="ahw:NCTC11636_01953"/>
<organism evidence="2 3">
    <name type="scientific">Actinomyces howellii</name>
    <dbReference type="NCBI Taxonomy" id="52771"/>
    <lineage>
        <taxon>Bacteria</taxon>
        <taxon>Bacillati</taxon>
        <taxon>Actinomycetota</taxon>
        <taxon>Actinomycetes</taxon>
        <taxon>Actinomycetales</taxon>
        <taxon>Actinomycetaceae</taxon>
        <taxon>Actinomyces</taxon>
    </lineage>
</organism>
<dbReference type="Gene3D" id="3.40.50.1820">
    <property type="entry name" value="alpha/beta hydrolase"/>
    <property type="match status" value="1"/>
</dbReference>
<dbReference type="InterPro" id="IPR002018">
    <property type="entry name" value="CarbesteraseB"/>
</dbReference>
<dbReference type="SUPFAM" id="SSF53474">
    <property type="entry name" value="alpha/beta-Hydrolases"/>
    <property type="match status" value="1"/>
</dbReference>
<dbReference type="OrthoDB" id="3199405at2"/>
<dbReference type="PANTHER" id="PTHR11559">
    <property type="entry name" value="CARBOXYLESTERASE"/>
    <property type="match status" value="1"/>
</dbReference>
<evidence type="ECO:0000313" key="3">
    <source>
        <dbReference type="Proteomes" id="UP000266895"/>
    </source>
</evidence>
<keyword evidence="2" id="KW-0378">Hydrolase</keyword>
<dbReference type="EC" id="3.1.1.1" evidence="2"/>
<accession>A0A3S4RBS8</accession>
<dbReference type="InterPro" id="IPR050309">
    <property type="entry name" value="Type-B_Carboxylest/Lipase"/>
</dbReference>
<gene>
    <name evidence="2" type="ORF">NCTC11636_01953</name>
</gene>
<sequence length="533" mass="55749">MTSQHTDHVANTPLARPAQGLGPVVEAPCGPVRGVWREVTTAEPKSRFSRSAAFYGVPYAEAPTGIHRFMAPVPRFPWSEELDATQPGASPQQNSMCGTTAVPEAVVPGEDVLNLNVFTPAPGQEDSDLPVLVWIHGGGFETGTPSSPWYDGAAFNRDGVVTVSVSYRLAFNGFGYVEGSNAPVNRGLLDQIMALRWVRDNISSFGGDPDRVTLAGYGAGAASVMSLLTSPLAQGLFSRAVCQSGAPTTMPLELARERADRTADLAGTSADLAGWRELSDEEIDSATAELAEDVPLLGADPVAVVREAITGTTPLPTTFGPVHGDEVLPVEVEQALASGAGAQVPLLTGATSHEAVFLGFLLSGPGGGPSTAELLREAGADEQTVSRVEERFAELAGDDPALLGAVVSHGRCQLPLARSLRARSGAGSSATWVYDFAWRSQRTGFASHWLDLPFVFDCLAEPGAAAAIGDHCPQDLATAMHADWVSFISGQDPSWAPWQPGGTGRVYGATADTVVEEGAPLALAEALLDTRQG</sequence>
<dbReference type="InterPro" id="IPR029058">
    <property type="entry name" value="AB_hydrolase_fold"/>
</dbReference>
<reference evidence="2 3" key="1">
    <citation type="submission" date="2018-12" db="EMBL/GenBank/DDBJ databases">
        <authorList>
            <consortium name="Pathogen Informatics"/>
        </authorList>
    </citation>
    <scope>NUCLEOTIDE SEQUENCE [LARGE SCALE GENOMIC DNA]</scope>
    <source>
        <strain evidence="2 3">NCTC11636</strain>
    </source>
</reference>
<dbReference type="RefSeq" id="WP_126382941.1">
    <property type="nucleotide sequence ID" value="NZ_LR134350.1"/>
</dbReference>
<proteinExistence type="predicted"/>